<dbReference type="EMBL" id="JACCBB010000001">
    <property type="protein sequence ID" value="NYD21206.1"/>
    <property type="molecule type" value="Genomic_DNA"/>
</dbReference>
<feature type="binding site" evidence="5">
    <location>
        <position position="15"/>
    </location>
    <ligand>
        <name>Zn(2+)</name>
        <dbReference type="ChEBI" id="CHEBI:29105"/>
        <note>catalytic</note>
    </ligand>
</feature>
<dbReference type="NCBIfam" id="NF006850">
    <property type="entry name" value="PRK09358.1-6"/>
    <property type="match status" value="1"/>
</dbReference>
<dbReference type="CDD" id="cd01320">
    <property type="entry name" value="ADA"/>
    <property type="match status" value="1"/>
</dbReference>
<dbReference type="GO" id="GO:0006146">
    <property type="term" value="P:adenine catabolic process"/>
    <property type="evidence" value="ECO:0007669"/>
    <property type="project" value="UniProtKB-UniRule"/>
</dbReference>
<dbReference type="InterPro" id="IPR028892">
    <property type="entry name" value="ADE"/>
</dbReference>
<feature type="active site" description="Proton donor" evidence="5">
    <location>
        <position position="196"/>
    </location>
</feature>
<name>A0A7Y9DHB2_9ACTN</name>
<dbReference type="InterPro" id="IPR006330">
    <property type="entry name" value="Ado/ade_deaminase"/>
</dbReference>
<comment type="function">
    <text evidence="5">Catalyzes the hydrolytic deamination of adenine to hypoxanthine. Plays an important role in the purine salvage pathway and in nitrogen catabolism.</text>
</comment>
<feature type="binding site" evidence="5">
    <location>
        <position position="193"/>
    </location>
    <ligand>
        <name>Zn(2+)</name>
        <dbReference type="ChEBI" id="CHEBI:29105"/>
        <note>catalytic</note>
    </ligand>
</feature>
<dbReference type="PANTHER" id="PTHR43114:SF6">
    <property type="entry name" value="ADENINE DEAMINASE"/>
    <property type="match status" value="1"/>
</dbReference>
<evidence type="ECO:0000313" key="8">
    <source>
        <dbReference type="Proteomes" id="UP000521922"/>
    </source>
</evidence>
<dbReference type="RefSeq" id="WP_179749339.1">
    <property type="nucleotide sequence ID" value="NZ_BAAAGN010000006.1"/>
</dbReference>
<evidence type="ECO:0000256" key="4">
    <source>
        <dbReference type="ARBA" id="ARBA00023080"/>
    </source>
</evidence>
<evidence type="ECO:0000259" key="6">
    <source>
        <dbReference type="Pfam" id="PF00962"/>
    </source>
</evidence>
<evidence type="ECO:0000256" key="2">
    <source>
        <dbReference type="ARBA" id="ARBA00022801"/>
    </source>
</evidence>
<dbReference type="EC" id="3.5.4.2" evidence="5"/>
<evidence type="ECO:0000256" key="1">
    <source>
        <dbReference type="ARBA" id="ARBA00022723"/>
    </source>
</evidence>
<feature type="binding site" evidence="5">
    <location>
        <position position="275"/>
    </location>
    <ligand>
        <name>substrate</name>
    </ligand>
</feature>
<comment type="caution">
    <text evidence="7">The sequence shown here is derived from an EMBL/GenBank/DDBJ whole genome shotgun (WGS) entry which is preliminary data.</text>
</comment>
<keyword evidence="1 5" id="KW-0479">Metal-binding</keyword>
<evidence type="ECO:0000256" key="3">
    <source>
        <dbReference type="ARBA" id="ARBA00022833"/>
    </source>
</evidence>
<comment type="cofactor">
    <cofactor evidence="5">
        <name>Zn(2+)</name>
        <dbReference type="ChEBI" id="CHEBI:29105"/>
    </cofactor>
    <text evidence="5">Binds 1 zinc ion per subunit.</text>
</comment>
<dbReference type="InterPro" id="IPR001365">
    <property type="entry name" value="A_deaminase_dom"/>
</dbReference>
<dbReference type="NCBIfam" id="TIGR01430">
    <property type="entry name" value="aden_deam"/>
    <property type="match status" value="1"/>
</dbReference>
<dbReference type="GO" id="GO:0005829">
    <property type="term" value="C:cytosol"/>
    <property type="evidence" value="ECO:0007669"/>
    <property type="project" value="TreeGrafter"/>
</dbReference>
<dbReference type="GO" id="GO:0043103">
    <property type="term" value="P:hypoxanthine salvage"/>
    <property type="evidence" value="ECO:0007669"/>
    <property type="project" value="UniProtKB-UniRule"/>
</dbReference>
<reference evidence="7 8" key="1">
    <citation type="submission" date="2020-07" db="EMBL/GenBank/DDBJ databases">
        <title>Sequencing the genomes of 1000 actinobacteria strains.</title>
        <authorList>
            <person name="Klenk H.-P."/>
        </authorList>
    </citation>
    <scope>NUCLEOTIDE SEQUENCE [LARGE SCALE GENOMIC DNA]</scope>
    <source>
        <strain evidence="7 8">DSM 7487</strain>
    </source>
</reference>
<keyword evidence="2 5" id="KW-0378">Hydrolase</keyword>
<dbReference type="HAMAP" id="MF_01962">
    <property type="entry name" value="Adenine_deaminase"/>
    <property type="match status" value="1"/>
</dbReference>
<keyword evidence="8" id="KW-1185">Reference proteome</keyword>
<dbReference type="Gene3D" id="3.20.20.140">
    <property type="entry name" value="Metal-dependent hydrolases"/>
    <property type="match status" value="1"/>
</dbReference>
<gene>
    <name evidence="7" type="ORF">BJ968_000746</name>
</gene>
<comment type="catalytic activity">
    <reaction evidence="5">
        <text>adenine + H2O + H(+) = hypoxanthine + NH4(+)</text>
        <dbReference type="Rhea" id="RHEA:23688"/>
        <dbReference type="ChEBI" id="CHEBI:15377"/>
        <dbReference type="ChEBI" id="CHEBI:15378"/>
        <dbReference type="ChEBI" id="CHEBI:16708"/>
        <dbReference type="ChEBI" id="CHEBI:17368"/>
        <dbReference type="ChEBI" id="CHEBI:28938"/>
        <dbReference type="EC" id="3.5.4.2"/>
    </reaction>
</comment>
<dbReference type="GO" id="GO:0009117">
    <property type="term" value="P:nucleotide metabolic process"/>
    <property type="evidence" value="ECO:0007669"/>
    <property type="project" value="UniProtKB-KW"/>
</dbReference>
<dbReference type="Pfam" id="PF00962">
    <property type="entry name" value="A_deaminase"/>
    <property type="match status" value="1"/>
</dbReference>
<proteinExistence type="inferred from homology"/>
<feature type="domain" description="Adenosine deaminase" evidence="6">
    <location>
        <begin position="8"/>
        <end position="329"/>
    </location>
</feature>
<dbReference type="SUPFAM" id="SSF51556">
    <property type="entry name" value="Metallo-dependent hydrolases"/>
    <property type="match status" value="1"/>
</dbReference>
<sequence length="334" mass="36120">MSTYAALPKVELHLHAEGTLEPELAFTLARRNGVSLPFASEEELRAAYDFTDLQSFLDLYYATTAVLRTRRDFHDLLWAYLERSAAQGLRHVEVFFDPQAHTSRGVAFTDVVDGLHDALTRAGTELGITGGLILCFLRDRPVDEAARTLEEARTRLDVLLGVGLDSAEVGFPPGPFAGVFARAAELGLRRVAHAGEEAPASSVAEALDALGVERVDHGVRCLDDPDLVARLVREEVPLTVCPLSNLRLRVVQDLAEHPLPAMLAAGLKVSLHSDDPAYFGGYVGDTFDAVAAAQGLDDATAALLARNAVDGSFASPQRKADLRGEIEDWLAARR</sequence>
<keyword evidence="3 5" id="KW-0862">Zinc</keyword>
<feature type="binding site" evidence="5">
    <location>
        <position position="274"/>
    </location>
    <ligand>
        <name>Zn(2+)</name>
        <dbReference type="ChEBI" id="CHEBI:29105"/>
        <note>catalytic</note>
    </ligand>
</feature>
<evidence type="ECO:0000256" key="5">
    <source>
        <dbReference type="HAMAP-Rule" id="MF_01962"/>
    </source>
</evidence>
<dbReference type="InterPro" id="IPR032466">
    <property type="entry name" value="Metal_Hydrolase"/>
</dbReference>
<accession>A0A7Y9DHB2</accession>
<dbReference type="Proteomes" id="UP000521922">
    <property type="component" value="Unassembled WGS sequence"/>
</dbReference>
<evidence type="ECO:0000313" key="7">
    <source>
        <dbReference type="EMBL" id="NYD21206.1"/>
    </source>
</evidence>
<feature type="binding site" evidence="5">
    <location>
        <position position="13"/>
    </location>
    <ligand>
        <name>Zn(2+)</name>
        <dbReference type="ChEBI" id="CHEBI:29105"/>
        <note>catalytic</note>
    </ligand>
</feature>
<dbReference type="AlphaFoldDB" id="A0A7Y9DHB2"/>
<comment type="similarity">
    <text evidence="5">Belongs to the metallo-dependent hydrolases superfamily. Adenosine and AMP deaminases family. Adenine deaminase type 2 subfamily.</text>
</comment>
<protein>
    <recommendedName>
        <fullName evidence="5">Adenine deaminase</fullName>
        <shortName evidence="5">ADE</shortName>
        <ecNumber evidence="5">3.5.4.2</ecNumber>
    </recommendedName>
    <alternativeName>
        <fullName evidence="5">Adenine aminohydrolase</fullName>
        <shortName evidence="5">AAH</shortName>
    </alternativeName>
</protein>
<keyword evidence="4 5" id="KW-0546">Nucleotide metabolism</keyword>
<organism evidence="7 8">
    <name type="scientific">Kineococcus aurantiacus</name>
    <dbReference type="NCBI Taxonomy" id="37633"/>
    <lineage>
        <taxon>Bacteria</taxon>
        <taxon>Bacillati</taxon>
        <taxon>Actinomycetota</taxon>
        <taxon>Actinomycetes</taxon>
        <taxon>Kineosporiales</taxon>
        <taxon>Kineosporiaceae</taxon>
        <taxon>Kineococcus</taxon>
    </lineage>
</organism>
<dbReference type="GO" id="GO:0000034">
    <property type="term" value="F:adenine deaminase activity"/>
    <property type="evidence" value="ECO:0007669"/>
    <property type="project" value="UniProtKB-UniRule"/>
</dbReference>
<feature type="site" description="Important for catalytic activity" evidence="5">
    <location>
        <position position="217"/>
    </location>
</feature>
<dbReference type="PANTHER" id="PTHR43114">
    <property type="entry name" value="ADENINE DEAMINASE"/>
    <property type="match status" value="1"/>
</dbReference>
<dbReference type="GO" id="GO:0008270">
    <property type="term" value="F:zinc ion binding"/>
    <property type="evidence" value="ECO:0007669"/>
    <property type="project" value="UniProtKB-UniRule"/>
</dbReference>